<accession>V5HEM7</accession>
<sequence>VLILPALQNDGFLFGYEFDASCMEILNESGAMKCLLEGYGDIINYDPFSCSLECSGSGFPKVPPGVCSGDVQTCPPSTREDLRNWHQGLGACTKQCFVKKVPMLFKHVTFVGGFYK</sequence>
<name>V5HEM7_IXORI</name>
<organism evidence="1">
    <name type="scientific">Ixodes ricinus</name>
    <name type="common">Common tick</name>
    <name type="synonym">Acarus ricinus</name>
    <dbReference type="NCBI Taxonomy" id="34613"/>
    <lineage>
        <taxon>Eukaryota</taxon>
        <taxon>Metazoa</taxon>
        <taxon>Ecdysozoa</taxon>
        <taxon>Arthropoda</taxon>
        <taxon>Chelicerata</taxon>
        <taxon>Arachnida</taxon>
        <taxon>Acari</taxon>
        <taxon>Parasitiformes</taxon>
        <taxon>Ixodida</taxon>
        <taxon>Ixodoidea</taxon>
        <taxon>Ixodidae</taxon>
        <taxon>Ixodinae</taxon>
        <taxon>Ixodes</taxon>
    </lineage>
</organism>
<evidence type="ECO:0000313" key="1">
    <source>
        <dbReference type="EMBL" id="JAB75929.1"/>
    </source>
</evidence>
<dbReference type="EMBL" id="GANP01008539">
    <property type="protein sequence ID" value="JAB75929.1"/>
    <property type="molecule type" value="mRNA"/>
</dbReference>
<dbReference type="AlphaFoldDB" id="V5HEM7"/>
<proteinExistence type="evidence at transcript level"/>
<reference evidence="1" key="1">
    <citation type="journal article" date="2015" name="Sci. Rep.">
        <title>Tissue- and time-dependent transcription in Ixodes ricinus salivary glands and midguts when blood feeding on the vertebrate host.</title>
        <authorList>
            <person name="Kotsyfakis M."/>
            <person name="Schwarz A."/>
            <person name="Erhart J."/>
            <person name="Ribeiro J.M."/>
        </authorList>
    </citation>
    <scope>NUCLEOTIDE SEQUENCE</scope>
    <source>
        <tissue evidence="1">Salivary gland and midgut</tissue>
    </source>
</reference>
<feature type="non-terminal residue" evidence="1">
    <location>
        <position position="1"/>
    </location>
</feature>
<protein>
    <submittedName>
        <fullName evidence="1">Uncharacterized protein</fullName>
    </submittedName>
</protein>